<dbReference type="Pfam" id="PF01934">
    <property type="entry name" value="HepT-like"/>
    <property type="match status" value="1"/>
</dbReference>
<dbReference type="InterPro" id="IPR008201">
    <property type="entry name" value="HepT-like"/>
</dbReference>
<evidence type="ECO:0000256" key="1">
    <source>
        <dbReference type="ARBA" id="ARBA00022553"/>
    </source>
</evidence>
<name>A0ABN6VEL8_9HYPH</name>
<evidence type="ECO:0000256" key="5">
    <source>
        <dbReference type="ARBA" id="ARBA00022801"/>
    </source>
</evidence>
<sequence>MRDRNVFLVLDQMLEASRRATSFIEGMQEQDFLADVRTQQAVAMSLLIIGEAATRLGRDHREFIAAHPNLPLQHMVGLRNRIAHGYTELNFRVIWQTVLSDVPELLCRLDTIYEAAGEQLGGAPNGPTED</sequence>
<proteinExistence type="predicted"/>
<accession>A0ABN6VEL8</accession>
<organism evidence="6 7">
    <name type="scientific">Methylocystis iwaonis</name>
    <dbReference type="NCBI Taxonomy" id="2885079"/>
    <lineage>
        <taxon>Bacteria</taxon>
        <taxon>Pseudomonadati</taxon>
        <taxon>Pseudomonadota</taxon>
        <taxon>Alphaproteobacteria</taxon>
        <taxon>Hyphomicrobiales</taxon>
        <taxon>Methylocystaceae</taxon>
        <taxon>Methylocystis</taxon>
    </lineage>
</organism>
<evidence type="ECO:0000256" key="3">
    <source>
        <dbReference type="ARBA" id="ARBA00022722"/>
    </source>
</evidence>
<evidence type="ECO:0000313" key="7">
    <source>
        <dbReference type="Proteomes" id="UP001317629"/>
    </source>
</evidence>
<dbReference type="Proteomes" id="UP001317629">
    <property type="component" value="Chromosome"/>
</dbReference>
<keyword evidence="7" id="KW-1185">Reference proteome</keyword>
<keyword evidence="3" id="KW-0540">Nuclease</keyword>
<dbReference type="RefSeq" id="WP_281930919.1">
    <property type="nucleotide sequence ID" value="NZ_AP027142.1"/>
</dbReference>
<keyword evidence="4" id="KW-0547">Nucleotide-binding</keyword>
<reference evidence="6 7" key="1">
    <citation type="journal article" date="2023" name="Int. J. Syst. Evol. Microbiol.">
        <title>Methylocystis iwaonis sp. nov., a type II methane-oxidizing bacterium from surface soil of a rice paddy field in Japan, and emended description of the genus Methylocystis (ex Whittenbury et al. 1970) Bowman et al. 1993.</title>
        <authorList>
            <person name="Kaise H."/>
            <person name="Sawadogo J.B."/>
            <person name="Alam M.S."/>
            <person name="Ueno C."/>
            <person name="Dianou D."/>
            <person name="Shinjo R."/>
            <person name="Asakawa S."/>
        </authorList>
    </citation>
    <scope>NUCLEOTIDE SEQUENCE [LARGE SCALE GENOMIC DNA]</scope>
    <source>
        <strain evidence="6 7">SS37A-Re</strain>
    </source>
</reference>
<keyword evidence="1" id="KW-0597">Phosphoprotein</keyword>
<keyword evidence="2" id="KW-1277">Toxin-antitoxin system</keyword>
<dbReference type="InterPro" id="IPR051813">
    <property type="entry name" value="HepT_RNase_toxin"/>
</dbReference>
<protein>
    <submittedName>
        <fullName evidence="6">DUF86 domain-containing protein</fullName>
    </submittedName>
</protein>
<evidence type="ECO:0000256" key="2">
    <source>
        <dbReference type="ARBA" id="ARBA00022649"/>
    </source>
</evidence>
<dbReference type="EMBL" id="AP027142">
    <property type="protein sequence ID" value="BDV33481.1"/>
    <property type="molecule type" value="Genomic_DNA"/>
</dbReference>
<keyword evidence="5" id="KW-0378">Hydrolase</keyword>
<dbReference type="PANTHER" id="PTHR34139:SF1">
    <property type="entry name" value="RNASE MJ1380-RELATED"/>
    <property type="match status" value="1"/>
</dbReference>
<evidence type="ECO:0000256" key="4">
    <source>
        <dbReference type="ARBA" id="ARBA00022741"/>
    </source>
</evidence>
<gene>
    <name evidence="6" type="ORF">SS37A_10100</name>
</gene>
<evidence type="ECO:0000313" key="6">
    <source>
        <dbReference type="EMBL" id="BDV33481.1"/>
    </source>
</evidence>
<dbReference type="PANTHER" id="PTHR34139">
    <property type="entry name" value="UPF0331 PROTEIN MJ0127"/>
    <property type="match status" value="1"/>
</dbReference>